<evidence type="ECO:0000259" key="8">
    <source>
        <dbReference type="PROSITE" id="PS51202"/>
    </source>
</evidence>
<feature type="transmembrane region" description="Helical" evidence="7">
    <location>
        <begin position="513"/>
        <end position="532"/>
    </location>
</feature>
<dbReference type="EMBL" id="LAZL01000041">
    <property type="protein sequence ID" value="KMT63792.1"/>
    <property type="molecule type" value="Genomic_DNA"/>
</dbReference>
<dbReference type="InterPro" id="IPR051679">
    <property type="entry name" value="DASS-Related_Transporters"/>
</dbReference>
<feature type="transmembrane region" description="Helical" evidence="7">
    <location>
        <begin position="29"/>
        <end position="49"/>
    </location>
</feature>
<dbReference type="PANTHER" id="PTHR43652:SF2">
    <property type="entry name" value="BASIC AMINO ACID ANTIPORTER YFCC-RELATED"/>
    <property type="match status" value="1"/>
</dbReference>
<feature type="transmembrane region" description="Helical" evidence="7">
    <location>
        <begin position="92"/>
        <end position="116"/>
    </location>
</feature>
<keyword evidence="5 7" id="KW-1133">Transmembrane helix</keyword>
<keyword evidence="4" id="KW-0677">Repeat</keyword>
<dbReference type="PANTHER" id="PTHR43652">
    <property type="entry name" value="BASIC AMINO ACID ANTIPORTER YFCC-RELATED"/>
    <property type="match status" value="1"/>
</dbReference>
<dbReference type="OrthoDB" id="9809303at2"/>
<dbReference type="RefSeq" id="WP_048695563.1">
    <property type="nucleotide sequence ID" value="NZ_KQ130511.1"/>
</dbReference>
<dbReference type="Proteomes" id="UP000037600">
    <property type="component" value="Unassembled WGS sequence"/>
</dbReference>
<feature type="transmembrane region" description="Helical" evidence="7">
    <location>
        <begin position="552"/>
        <end position="572"/>
    </location>
</feature>
<dbReference type="InterPro" id="IPR036721">
    <property type="entry name" value="RCK_C_sf"/>
</dbReference>
<dbReference type="Pfam" id="PF03600">
    <property type="entry name" value="CitMHS"/>
    <property type="match status" value="1"/>
</dbReference>
<evidence type="ECO:0000256" key="6">
    <source>
        <dbReference type="ARBA" id="ARBA00023136"/>
    </source>
</evidence>
<keyword evidence="3 7" id="KW-0812">Transmembrane</keyword>
<proteinExistence type="predicted"/>
<dbReference type="InterPro" id="IPR006037">
    <property type="entry name" value="RCK_C"/>
</dbReference>
<dbReference type="InterPro" id="IPR004680">
    <property type="entry name" value="Cit_transptr-like_dom"/>
</dbReference>
<dbReference type="GO" id="GO:0005886">
    <property type="term" value="C:plasma membrane"/>
    <property type="evidence" value="ECO:0007669"/>
    <property type="project" value="TreeGrafter"/>
</dbReference>
<evidence type="ECO:0000256" key="4">
    <source>
        <dbReference type="ARBA" id="ARBA00022737"/>
    </source>
</evidence>
<dbReference type="PROSITE" id="PS51202">
    <property type="entry name" value="RCK_C"/>
    <property type="match status" value="2"/>
</dbReference>
<dbReference type="Pfam" id="PF02080">
    <property type="entry name" value="TrkA_C"/>
    <property type="match status" value="2"/>
</dbReference>
<gene>
    <name evidence="9" type="ORF">XM47_17730</name>
</gene>
<evidence type="ECO:0000256" key="2">
    <source>
        <dbReference type="ARBA" id="ARBA00022448"/>
    </source>
</evidence>
<keyword evidence="6 7" id="KW-0472">Membrane</keyword>
<feature type="domain" description="RCK C-terminal" evidence="8">
    <location>
        <begin position="281"/>
        <end position="367"/>
    </location>
</feature>
<evidence type="ECO:0000256" key="3">
    <source>
        <dbReference type="ARBA" id="ARBA00022692"/>
    </source>
</evidence>
<feature type="transmembrane region" description="Helical" evidence="7">
    <location>
        <begin position="428"/>
        <end position="448"/>
    </location>
</feature>
<evidence type="ECO:0000313" key="9">
    <source>
        <dbReference type="EMBL" id="KMT63792.1"/>
    </source>
</evidence>
<dbReference type="GO" id="GO:0008324">
    <property type="term" value="F:monoatomic cation transmembrane transporter activity"/>
    <property type="evidence" value="ECO:0007669"/>
    <property type="project" value="InterPro"/>
</dbReference>
<evidence type="ECO:0000313" key="10">
    <source>
        <dbReference type="Proteomes" id="UP000037600"/>
    </source>
</evidence>
<comment type="caution">
    <text evidence="9">The sequence shown here is derived from an EMBL/GenBank/DDBJ whole genome shotgun (WGS) entry which is preliminary data.</text>
</comment>
<accession>A0A0J8GLU4</accession>
<feature type="transmembrane region" description="Helical" evidence="7">
    <location>
        <begin position="136"/>
        <end position="155"/>
    </location>
</feature>
<name>A0A0J8GLU4_9ALTE</name>
<feature type="domain" description="RCK C-terminal" evidence="8">
    <location>
        <begin position="194"/>
        <end position="279"/>
    </location>
</feature>
<dbReference type="GO" id="GO:0006813">
    <property type="term" value="P:potassium ion transport"/>
    <property type="evidence" value="ECO:0007669"/>
    <property type="project" value="InterPro"/>
</dbReference>
<evidence type="ECO:0000256" key="5">
    <source>
        <dbReference type="ARBA" id="ARBA00022989"/>
    </source>
</evidence>
<dbReference type="STRING" id="1513271.XM47_17730"/>
<feature type="transmembrane region" description="Helical" evidence="7">
    <location>
        <begin position="468"/>
        <end position="501"/>
    </location>
</feature>
<dbReference type="Gene3D" id="3.30.70.1450">
    <property type="entry name" value="Regulator of K+ conductance, C-terminal domain"/>
    <property type="match status" value="2"/>
</dbReference>
<organism evidence="9 10">
    <name type="scientific">Catenovulum maritimum</name>
    <dbReference type="NCBI Taxonomy" id="1513271"/>
    <lineage>
        <taxon>Bacteria</taxon>
        <taxon>Pseudomonadati</taxon>
        <taxon>Pseudomonadota</taxon>
        <taxon>Gammaproteobacteria</taxon>
        <taxon>Alteromonadales</taxon>
        <taxon>Alteromonadaceae</taxon>
        <taxon>Catenovulum</taxon>
    </lineage>
</organism>
<comment type="subcellular location">
    <subcellularLocation>
        <location evidence="1">Membrane</location>
        <topology evidence="1">Multi-pass membrane protein</topology>
    </subcellularLocation>
</comment>
<dbReference type="SUPFAM" id="SSF116726">
    <property type="entry name" value="TrkA C-terminal domain-like"/>
    <property type="match status" value="2"/>
</dbReference>
<reference evidence="9 10" key="1">
    <citation type="submission" date="2015-04" db="EMBL/GenBank/DDBJ databases">
        <title>Draft Genome Sequence of the Novel Agar-Digesting Marine Bacterium Q1.</title>
        <authorList>
            <person name="Li Y."/>
            <person name="Li D."/>
            <person name="Chen G."/>
            <person name="Du Z."/>
        </authorList>
    </citation>
    <scope>NUCLEOTIDE SEQUENCE [LARGE SCALE GENOMIC DNA]</scope>
    <source>
        <strain evidence="9 10">Q1</strain>
    </source>
</reference>
<feature type="transmembrane region" description="Helical" evidence="7">
    <location>
        <begin position="6"/>
        <end position="22"/>
    </location>
</feature>
<dbReference type="AlphaFoldDB" id="A0A0J8GLU4"/>
<keyword evidence="2" id="KW-0813">Transport</keyword>
<dbReference type="PATRIC" id="fig|1513271.3.peg.3633"/>
<protein>
    <recommendedName>
        <fullName evidence="8">RCK C-terminal domain-containing protein</fullName>
    </recommendedName>
</protein>
<feature type="transmembrane region" description="Helical" evidence="7">
    <location>
        <begin position="167"/>
        <end position="189"/>
    </location>
</feature>
<sequence length="574" mass="62216">MLLEQAAVAAIFALTIGALVFSHWRASSIFSLALLALFACQIITIETALAKSTNSGVITLIALMLASRALERTSLLKQFARNALEKNQTKSLFKLTSLAAIASSFLNNTAVVAALIRPIKNQNKIAASKLLLPLSYAAILGGTTTLIGTSTNMVVNSFWMDLGHPSLDFFAFFPVGVALLVTGLIIIILRKNTLPEHHLQTDSQKYFVDLKVKSDSPMIGKSVSENELRNLNSFFLIEIIRREQSITPVQPDHLIEAGDRLVFSGDVSFIDELQTLPGVKFFAEHTGLMSDNLIEVVLSSSSGLIGKTMKSAGFRAMFDAAVVGLKRNGLQIPGKLGEIQLNEGDNLLLATGSDFKSRKNLDKHFFIISDMAVEQPLSTKVNYSVLAGFTAVMALTISGIMSLLDGLIFFIAGCIAGKVIKSSELKRLFPFELWLIITAALTLAEAMTQTGLSDNLAQFLHSAFSEQSVWFAFVGVLLTTIILTELVTNNAAAALMFPLALSLANSFGVNEISFVMAVAFGASASFLSPYGYQTNLLVFNTGGYKFKDFINYGLPVSICYITVTAILVPYFFPF</sequence>
<feature type="transmembrane region" description="Helical" evidence="7">
    <location>
        <begin position="383"/>
        <end position="416"/>
    </location>
</feature>
<evidence type="ECO:0000256" key="1">
    <source>
        <dbReference type="ARBA" id="ARBA00004141"/>
    </source>
</evidence>
<keyword evidence="10" id="KW-1185">Reference proteome</keyword>
<evidence type="ECO:0000256" key="7">
    <source>
        <dbReference type="SAM" id="Phobius"/>
    </source>
</evidence>